<dbReference type="EMBL" id="LAJX01000050">
    <property type="protein sequence ID" value="KJV07244.1"/>
    <property type="molecule type" value="Genomic_DNA"/>
</dbReference>
<proteinExistence type="predicted"/>
<comment type="caution">
    <text evidence="1">The sequence shown here is derived from an EMBL/GenBank/DDBJ whole genome shotgun (WGS) entry which is preliminary data.</text>
</comment>
<evidence type="ECO:0000313" key="2">
    <source>
        <dbReference type="Proteomes" id="UP000033684"/>
    </source>
</evidence>
<dbReference type="RefSeq" id="WP_045778543.1">
    <property type="nucleotide sequence ID" value="NZ_LAJX01000050.1"/>
</dbReference>
<reference evidence="1 2" key="2">
    <citation type="journal article" date="2016" name="Microb. Ecol.">
        <title>Genome Characteristics of a Novel Type I Methanotroph (Sn10-6) Isolated from a Flooded Indian Rice Field.</title>
        <authorList>
            <person name="Rahalkar M.C."/>
            <person name="Pandit P.S."/>
            <person name="Dhakephalkar P.K."/>
            <person name="Pore S."/>
            <person name="Arora P."/>
            <person name="Kapse N."/>
        </authorList>
    </citation>
    <scope>NUCLEOTIDE SEQUENCE [LARGE SCALE GENOMIC DNA]</scope>
    <source>
        <strain evidence="1 2">Sn10-6</strain>
    </source>
</reference>
<accession>A0A0F3INU4</accession>
<organism evidence="1 2">
    <name type="scientific">Methylocucumis oryzae</name>
    <dbReference type="NCBI Taxonomy" id="1632867"/>
    <lineage>
        <taxon>Bacteria</taxon>
        <taxon>Pseudomonadati</taxon>
        <taxon>Pseudomonadota</taxon>
        <taxon>Gammaproteobacteria</taxon>
        <taxon>Methylococcales</taxon>
        <taxon>Methylococcaceae</taxon>
        <taxon>Methylocucumis</taxon>
    </lineage>
</organism>
<protein>
    <submittedName>
        <fullName evidence="1">Uncharacterized protein</fullName>
    </submittedName>
</protein>
<name>A0A0F3INU4_9GAMM</name>
<gene>
    <name evidence="1" type="ORF">VZ94_05985</name>
</gene>
<reference evidence="2" key="1">
    <citation type="submission" date="2015-03" db="EMBL/GenBank/DDBJ databases">
        <title>Draft genome sequence of a novel methanotroph (Sn10-6) isolated from flooded ricefield rhizosphere in India.</title>
        <authorList>
            <person name="Pandit P.S."/>
            <person name="Pore S.D."/>
            <person name="Arora P."/>
            <person name="Kapse N.G."/>
            <person name="Dhakephalkar P.K."/>
            <person name="Rahalkar M.C."/>
        </authorList>
    </citation>
    <scope>NUCLEOTIDE SEQUENCE [LARGE SCALE GENOMIC DNA]</scope>
    <source>
        <strain evidence="2">Sn10-6</strain>
    </source>
</reference>
<evidence type="ECO:0000313" key="1">
    <source>
        <dbReference type="EMBL" id="KJV07244.1"/>
    </source>
</evidence>
<dbReference type="AlphaFoldDB" id="A0A0F3INU4"/>
<sequence length="161" mass="17476">MIAEQLQNQHQHWQDQAELSTLSSALPPIVNAASLLAWTALVQLVQLLGDNITIFLDDSDALSDDGSLLIGQALLLLAGYCRQPDDSACQDALLAVFTNPEWPYCLDDESATELAFGLQQVSPACAQTLERQIASMADVALTLAADVDSHLLAWCLTRCHR</sequence>
<keyword evidence="2" id="KW-1185">Reference proteome</keyword>
<dbReference type="Proteomes" id="UP000033684">
    <property type="component" value="Unassembled WGS sequence"/>
</dbReference>